<dbReference type="AlphaFoldDB" id="A0A317EYI3"/>
<reference evidence="2" key="1">
    <citation type="submission" date="2018-05" db="EMBL/GenBank/DDBJ databases">
        <title>Pedobacter paludis sp. nov., isolated from wetland soil.</title>
        <authorList>
            <person name="Zhang Y."/>
        </authorList>
    </citation>
    <scope>NUCLEOTIDE SEQUENCE [LARGE SCALE GENOMIC DNA]</scope>
    <source>
        <strain evidence="2">R-8</strain>
    </source>
</reference>
<accession>A0A317EYI3</accession>
<comment type="caution">
    <text evidence="1">The sequence shown here is derived from an EMBL/GenBank/DDBJ whole genome shotgun (WGS) entry which is preliminary data.</text>
</comment>
<dbReference type="Proteomes" id="UP000245391">
    <property type="component" value="Unassembled WGS sequence"/>
</dbReference>
<protein>
    <recommendedName>
        <fullName evidence="3">Transposase</fullName>
    </recommendedName>
</protein>
<proteinExistence type="predicted"/>
<keyword evidence="2" id="KW-1185">Reference proteome</keyword>
<organism evidence="1 2">
    <name type="scientific">Pedobacter paludis</name>
    <dbReference type="NCBI Taxonomy" id="2203212"/>
    <lineage>
        <taxon>Bacteria</taxon>
        <taxon>Pseudomonadati</taxon>
        <taxon>Bacteroidota</taxon>
        <taxon>Sphingobacteriia</taxon>
        <taxon>Sphingobacteriales</taxon>
        <taxon>Sphingobacteriaceae</taxon>
        <taxon>Pedobacter</taxon>
    </lineage>
</organism>
<evidence type="ECO:0008006" key="3">
    <source>
        <dbReference type="Google" id="ProtNLM"/>
    </source>
</evidence>
<evidence type="ECO:0000313" key="1">
    <source>
        <dbReference type="EMBL" id="PWS30276.1"/>
    </source>
</evidence>
<dbReference type="RefSeq" id="WP_109931407.1">
    <property type="nucleotide sequence ID" value="NZ_QGNY01000007.1"/>
</dbReference>
<dbReference type="EMBL" id="QGNY01000007">
    <property type="protein sequence ID" value="PWS30276.1"/>
    <property type="molecule type" value="Genomic_DNA"/>
</dbReference>
<evidence type="ECO:0000313" key="2">
    <source>
        <dbReference type="Proteomes" id="UP000245391"/>
    </source>
</evidence>
<sequence length="357" mass="41354">MVLTRKIQLFLNSNDPVAIEAHYQTLYRWRYIVFRSLNMVASHLFVQEQLKDFFYFTEDFHLKLADQTRDPEGVLNTSRLGTTNRLLSRLFKGQIPNDMLCCLNHSLSSVFAKEVKDYRNGDRALRSYQRNQPLPIKGRSIKQLAADGPEFVFNLFKIPFRTYLGKDRHKRVLLNRVCNGKIKLCNSSIVMENGKLFLLATFEVGQQEHRLDNGVIAEASLSVNYPIALQIEGEHYLIGNREEFLYRRLAIQAARQRVQRGATFNHGGHGRMRKTKAMEHYNGKEENYIDHKLHLYSRRLIDLCLKNGAATLILVNQQEKEEIAQADGFLLQNWSYGSLKQKIMYKAKLVGITVVVE</sequence>
<dbReference type="OrthoDB" id="1404787at2"/>
<gene>
    <name evidence="1" type="ORF">DF947_17745</name>
</gene>
<name>A0A317EYI3_9SPHI</name>